<feature type="transmembrane region" description="Helical" evidence="7">
    <location>
        <begin position="131"/>
        <end position="153"/>
    </location>
</feature>
<evidence type="ECO:0000313" key="9">
    <source>
        <dbReference type="EMBL" id="CBX91442.1"/>
    </source>
</evidence>
<dbReference type="GO" id="GO:0016020">
    <property type="term" value="C:membrane"/>
    <property type="evidence" value="ECO:0007669"/>
    <property type="project" value="UniProtKB-SubCell"/>
</dbReference>
<keyword evidence="3 7" id="KW-1133">Transmembrane helix</keyword>
<feature type="region of interest" description="Disordered" evidence="6">
    <location>
        <begin position="287"/>
        <end position="318"/>
    </location>
</feature>
<comment type="subcellular location">
    <subcellularLocation>
        <location evidence="1">Membrane</location>
        <topology evidence="1">Multi-pass membrane protein</topology>
    </subcellularLocation>
</comment>
<keyword evidence="4 7" id="KW-0472">Membrane</keyword>
<keyword evidence="2 7" id="KW-0812">Transmembrane</keyword>
<dbReference type="OrthoDB" id="2988756at2759"/>
<dbReference type="GeneID" id="13288434"/>
<feature type="transmembrane region" description="Helical" evidence="7">
    <location>
        <begin position="6"/>
        <end position="26"/>
    </location>
</feature>
<organism evidence="10">
    <name type="scientific">Leptosphaeria maculans (strain JN3 / isolate v23.1.3 / race Av1-4-5-6-7-8)</name>
    <name type="common">Blackleg fungus</name>
    <name type="synonym">Phoma lingam</name>
    <dbReference type="NCBI Taxonomy" id="985895"/>
    <lineage>
        <taxon>Eukaryota</taxon>
        <taxon>Fungi</taxon>
        <taxon>Dikarya</taxon>
        <taxon>Ascomycota</taxon>
        <taxon>Pezizomycotina</taxon>
        <taxon>Dothideomycetes</taxon>
        <taxon>Pleosporomycetidae</taxon>
        <taxon>Pleosporales</taxon>
        <taxon>Pleosporineae</taxon>
        <taxon>Leptosphaeriaceae</taxon>
        <taxon>Plenodomus</taxon>
        <taxon>Plenodomus lingam/Leptosphaeria maculans species complex</taxon>
    </lineage>
</organism>
<evidence type="ECO:0000256" key="7">
    <source>
        <dbReference type="SAM" id="Phobius"/>
    </source>
</evidence>
<feature type="compositionally biased region" description="Basic and acidic residues" evidence="6">
    <location>
        <begin position="307"/>
        <end position="318"/>
    </location>
</feature>
<dbReference type="InParanoid" id="E4ZJ11"/>
<dbReference type="STRING" id="985895.E4ZJ11"/>
<dbReference type="Proteomes" id="UP000002668">
    <property type="component" value="Genome"/>
</dbReference>
<dbReference type="PANTHER" id="PTHR33048">
    <property type="entry name" value="PTH11-LIKE INTEGRAL MEMBRANE PROTEIN (AFU_ORTHOLOGUE AFUA_5G11245)"/>
    <property type="match status" value="1"/>
</dbReference>
<dbReference type="HOGENOM" id="CLU_019101_0_1_1"/>
<evidence type="ECO:0000259" key="8">
    <source>
        <dbReference type="Pfam" id="PF20684"/>
    </source>
</evidence>
<proteinExistence type="inferred from homology"/>
<evidence type="ECO:0000256" key="6">
    <source>
        <dbReference type="SAM" id="MobiDB-lite"/>
    </source>
</evidence>
<evidence type="ECO:0000256" key="3">
    <source>
        <dbReference type="ARBA" id="ARBA00022989"/>
    </source>
</evidence>
<dbReference type="EMBL" id="FP929072">
    <property type="protein sequence ID" value="CBX91442.1"/>
    <property type="molecule type" value="Genomic_DNA"/>
</dbReference>
<gene>
    <name evidence="9" type="ORF">LEMA_P069500.1</name>
</gene>
<comment type="similarity">
    <text evidence="5">Belongs to the SAT4 family.</text>
</comment>
<reference evidence="10" key="1">
    <citation type="journal article" date="2011" name="Nat. Commun.">
        <title>Effector diversification within compartments of the Leptosphaeria maculans genome affected by Repeat-Induced Point mutations.</title>
        <authorList>
            <person name="Rouxel T."/>
            <person name="Grandaubert J."/>
            <person name="Hane J.K."/>
            <person name="Hoede C."/>
            <person name="van de Wouw A.P."/>
            <person name="Couloux A."/>
            <person name="Dominguez V."/>
            <person name="Anthouard V."/>
            <person name="Bally P."/>
            <person name="Bourras S."/>
            <person name="Cozijnsen A.J."/>
            <person name="Ciuffetti L.M."/>
            <person name="Degrave A."/>
            <person name="Dilmaghani A."/>
            <person name="Duret L."/>
            <person name="Fudal I."/>
            <person name="Goodwin S.B."/>
            <person name="Gout L."/>
            <person name="Glaser N."/>
            <person name="Linglin J."/>
            <person name="Kema G.H.J."/>
            <person name="Lapalu N."/>
            <person name="Lawrence C.B."/>
            <person name="May K."/>
            <person name="Meyer M."/>
            <person name="Ollivier B."/>
            <person name="Poulain J."/>
            <person name="Schoch C.L."/>
            <person name="Simon A."/>
            <person name="Spatafora J.W."/>
            <person name="Stachowiak A."/>
            <person name="Turgeon B.G."/>
            <person name="Tyler B.M."/>
            <person name="Vincent D."/>
            <person name="Weissenbach J."/>
            <person name="Amselem J."/>
            <person name="Quesneville H."/>
            <person name="Oliver R.P."/>
            <person name="Wincker P."/>
            <person name="Balesdent M.-H."/>
            <person name="Howlett B.J."/>
        </authorList>
    </citation>
    <scope>NUCLEOTIDE SEQUENCE [LARGE SCALE GENOMIC DNA]</scope>
    <source>
        <strain evidence="10">JN3 / isolate v23.1.3 / race Av1-4-5-6-7-8</strain>
    </source>
</reference>
<dbReference type="InterPro" id="IPR052337">
    <property type="entry name" value="SAT4-like"/>
</dbReference>
<evidence type="ECO:0000256" key="2">
    <source>
        <dbReference type="ARBA" id="ARBA00022692"/>
    </source>
</evidence>
<feature type="transmembrane region" description="Helical" evidence="7">
    <location>
        <begin position="38"/>
        <end position="65"/>
    </location>
</feature>
<evidence type="ECO:0000313" key="10">
    <source>
        <dbReference type="Proteomes" id="UP000002668"/>
    </source>
</evidence>
<feature type="domain" description="Rhodopsin" evidence="8">
    <location>
        <begin position="22"/>
        <end position="274"/>
    </location>
</feature>
<protein>
    <recommendedName>
        <fullName evidence="8">Rhodopsin domain-containing protein</fullName>
    </recommendedName>
</protein>
<sequence length="442" mass="49601">MAINFIVEAWTELGLAVVSILLRLYFRYTQVGLRSLTWDDYLVVLAGIFYALETAAAHIIVALFAGMGTNNFTPEQRKTLVPGSDVWNQAVNGSKTHIFGWFVYTALMWTLKSCWTIYYSRMRNGLKRVDVRIKVAWFLNGTSYIAAVCMIVFKCWPLHRQWQIYPDPGDNCYPGASKLNVTFISVLNISTDLYLMAIPLPIIYRAHLDIKRKISLMILFSGGWIVISFGILRCVTLVTVGPTEPSESGQWSVRESFLAVLVSNAPMVFPLVKRWSCAAMGIVSTTRKNSKGSFPLDDFSKSRQSKRTVERSHERTSREHRIMHPLSIPNDTAWGSDDAIITVNKETNENLQEDESGATALEVVSETSVESFAKERRSQMGGKRSSSLSPGDILMVREWTTSEGQAIPGLDRREVQVETVGPVGMPDSVVRLEDVRRVEAIA</sequence>
<dbReference type="VEuPathDB" id="FungiDB:LEMA_P069500.1"/>
<dbReference type="Pfam" id="PF20684">
    <property type="entry name" value="Fung_rhodopsin"/>
    <property type="match status" value="1"/>
</dbReference>
<evidence type="ECO:0000256" key="1">
    <source>
        <dbReference type="ARBA" id="ARBA00004141"/>
    </source>
</evidence>
<feature type="transmembrane region" description="Helical" evidence="7">
    <location>
        <begin position="98"/>
        <end position="119"/>
    </location>
</feature>
<name>E4ZJ11_LEPMJ</name>
<dbReference type="OMA" id="CIPFDHQ"/>
<feature type="transmembrane region" description="Helical" evidence="7">
    <location>
        <begin position="216"/>
        <end position="239"/>
    </location>
</feature>
<evidence type="ECO:0000256" key="5">
    <source>
        <dbReference type="ARBA" id="ARBA00038359"/>
    </source>
</evidence>
<dbReference type="PANTHER" id="PTHR33048:SF2">
    <property type="entry name" value="SRPK"/>
    <property type="match status" value="1"/>
</dbReference>
<accession>E4ZJ11</accession>
<dbReference type="eggNOG" id="ENOG502SHJ2">
    <property type="taxonomic scope" value="Eukaryota"/>
</dbReference>
<keyword evidence="10" id="KW-1185">Reference proteome</keyword>
<feature type="transmembrane region" description="Helical" evidence="7">
    <location>
        <begin position="183"/>
        <end position="204"/>
    </location>
</feature>
<dbReference type="RefSeq" id="XP_003834807.1">
    <property type="nucleotide sequence ID" value="XM_003834759.1"/>
</dbReference>
<evidence type="ECO:0000256" key="4">
    <source>
        <dbReference type="ARBA" id="ARBA00023136"/>
    </source>
</evidence>
<dbReference type="InterPro" id="IPR049326">
    <property type="entry name" value="Rhodopsin_dom_fungi"/>
</dbReference>
<dbReference type="AlphaFoldDB" id="E4ZJ11"/>